<sequence length="191" mass="22071">MGCCVVKKKGKTERRSLMISISQAINPAVFIVENFKIVDQTSSLKDMQDISEIKKHFSDYKAVDFRCIKGSREGKHDHSHLIVLFNQMIHGEVISELAMIVNYSLYGFGITIGNVDDITKDCDLARANIEFLHLPKADNEEKIGISDIIEWSYEHKDEKYMDPHKIPEFNMGKRIYFHFVSLLSHSTRYRV</sequence>
<name>A0A1R2C1T8_9CILI</name>
<comment type="caution">
    <text evidence="1">The sequence shown here is derived from an EMBL/GenBank/DDBJ whole genome shotgun (WGS) entry which is preliminary data.</text>
</comment>
<dbReference type="OrthoDB" id="321620at2759"/>
<gene>
    <name evidence="1" type="ORF">SteCoe_16200</name>
</gene>
<reference evidence="1 2" key="1">
    <citation type="submission" date="2016-11" db="EMBL/GenBank/DDBJ databases">
        <title>The macronuclear genome of Stentor coeruleus: a giant cell with tiny introns.</title>
        <authorList>
            <person name="Slabodnick M."/>
            <person name="Ruby J.G."/>
            <person name="Reiff S.B."/>
            <person name="Swart E.C."/>
            <person name="Gosai S."/>
            <person name="Prabakaran S."/>
            <person name="Witkowska E."/>
            <person name="Larue G.E."/>
            <person name="Fisher S."/>
            <person name="Freeman R.M."/>
            <person name="Gunawardena J."/>
            <person name="Chu W."/>
            <person name="Stover N.A."/>
            <person name="Gregory B.D."/>
            <person name="Nowacki M."/>
            <person name="Derisi J."/>
            <person name="Roy S.W."/>
            <person name="Marshall W.F."/>
            <person name="Sood P."/>
        </authorList>
    </citation>
    <scope>NUCLEOTIDE SEQUENCE [LARGE SCALE GENOMIC DNA]</scope>
    <source>
        <strain evidence="1">WM001</strain>
    </source>
</reference>
<dbReference type="Proteomes" id="UP000187209">
    <property type="component" value="Unassembled WGS sequence"/>
</dbReference>
<evidence type="ECO:0000313" key="2">
    <source>
        <dbReference type="Proteomes" id="UP000187209"/>
    </source>
</evidence>
<dbReference type="EMBL" id="MPUH01000320">
    <property type="protein sequence ID" value="OMJ82988.1"/>
    <property type="molecule type" value="Genomic_DNA"/>
</dbReference>
<evidence type="ECO:0000313" key="1">
    <source>
        <dbReference type="EMBL" id="OMJ82988.1"/>
    </source>
</evidence>
<dbReference type="AlphaFoldDB" id="A0A1R2C1T8"/>
<proteinExistence type="predicted"/>
<accession>A0A1R2C1T8</accession>
<organism evidence="1 2">
    <name type="scientific">Stentor coeruleus</name>
    <dbReference type="NCBI Taxonomy" id="5963"/>
    <lineage>
        <taxon>Eukaryota</taxon>
        <taxon>Sar</taxon>
        <taxon>Alveolata</taxon>
        <taxon>Ciliophora</taxon>
        <taxon>Postciliodesmatophora</taxon>
        <taxon>Heterotrichea</taxon>
        <taxon>Heterotrichida</taxon>
        <taxon>Stentoridae</taxon>
        <taxon>Stentor</taxon>
    </lineage>
</organism>
<keyword evidence="2" id="KW-1185">Reference proteome</keyword>
<protein>
    <submittedName>
        <fullName evidence="1">Uncharacterized protein</fullName>
    </submittedName>
</protein>